<accession>A0A3M7TQT5</accession>
<keyword evidence="4" id="KW-1185">Reference proteome</keyword>
<sequence>MEAVFWELLQAIGRFFLHPAVYLFLFVCIWFGMRRVRRERKDFHTRVYDVVSDLLFPAGAALTAGAVLTIILTGLGVTVPFAMMLLITLIWAVLLPLRNSRWLSFSFAGSLALLVTMFLPTSGTGYGWIDRQLTSISEMSTVSFVWFLAAILFAEAFLIMTNGKKRSSPKLKKSKRGKVVGAHEVNRLWLVPGLLLIPAGGLAVGGLGMWPLAESVSGVTPETAGLMFVPVILGFKAVVQSGYPYEGFRRLGARMLGLALLTAAVAVAAAFYSPLLLAVPLLILLGRELIFIQHNLKEQKTASMFRNMTEGLVVLGVIPHSIGDKMGIKVGEKVMKANGLAVSSQIELYEALQAKAAFCKLQVLDEEGQIRFTQSSVYEGDHYQLGLLFVPDDDIGNLSTEGLRYTFILQKDREKIQREDAVDASYESEAAATEENKKSS</sequence>
<keyword evidence="2" id="KW-0812">Transmembrane</keyword>
<gene>
    <name evidence="3" type="ORF">EBO34_12425</name>
</gene>
<feature type="transmembrane region" description="Helical" evidence="2">
    <location>
        <begin position="78"/>
        <end position="95"/>
    </location>
</feature>
<feature type="transmembrane region" description="Helical" evidence="2">
    <location>
        <begin position="143"/>
        <end position="163"/>
    </location>
</feature>
<evidence type="ECO:0000256" key="2">
    <source>
        <dbReference type="SAM" id="Phobius"/>
    </source>
</evidence>
<feature type="region of interest" description="Disordered" evidence="1">
    <location>
        <begin position="420"/>
        <end position="440"/>
    </location>
</feature>
<name>A0A3M7TQT5_9BACI</name>
<dbReference type="AlphaFoldDB" id="A0A3M7TQT5"/>
<proteinExistence type="predicted"/>
<dbReference type="Gene3D" id="2.30.42.10">
    <property type="match status" value="1"/>
</dbReference>
<dbReference type="EMBL" id="RHIB01000002">
    <property type="protein sequence ID" value="RNA67529.1"/>
    <property type="molecule type" value="Genomic_DNA"/>
</dbReference>
<dbReference type="OrthoDB" id="198399at2"/>
<feature type="transmembrane region" description="Helical" evidence="2">
    <location>
        <begin position="54"/>
        <end position="72"/>
    </location>
</feature>
<organism evidence="3 4">
    <name type="scientific">Alteribacter keqinensis</name>
    <dbReference type="NCBI Taxonomy" id="2483800"/>
    <lineage>
        <taxon>Bacteria</taxon>
        <taxon>Bacillati</taxon>
        <taxon>Bacillota</taxon>
        <taxon>Bacilli</taxon>
        <taxon>Bacillales</taxon>
        <taxon>Bacillaceae</taxon>
        <taxon>Alteribacter</taxon>
    </lineage>
</organism>
<dbReference type="Proteomes" id="UP000278746">
    <property type="component" value="Unassembled WGS sequence"/>
</dbReference>
<dbReference type="SUPFAM" id="SSF50156">
    <property type="entry name" value="PDZ domain-like"/>
    <property type="match status" value="1"/>
</dbReference>
<protein>
    <submittedName>
        <fullName evidence="3">PDZ domain-containing protein</fullName>
    </submittedName>
</protein>
<dbReference type="RefSeq" id="WP_122899013.1">
    <property type="nucleotide sequence ID" value="NZ_RHIB01000002.1"/>
</dbReference>
<comment type="caution">
    <text evidence="3">The sequence shown here is derived from an EMBL/GenBank/DDBJ whole genome shotgun (WGS) entry which is preliminary data.</text>
</comment>
<keyword evidence="2" id="KW-0472">Membrane</keyword>
<evidence type="ECO:0000313" key="3">
    <source>
        <dbReference type="EMBL" id="RNA67529.1"/>
    </source>
</evidence>
<feature type="compositionally biased region" description="Low complexity" evidence="1">
    <location>
        <begin position="424"/>
        <end position="433"/>
    </location>
</feature>
<dbReference type="InterPro" id="IPR036034">
    <property type="entry name" value="PDZ_sf"/>
</dbReference>
<keyword evidence="2" id="KW-1133">Transmembrane helix</keyword>
<evidence type="ECO:0000256" key="1">
    <source>
        <dbReference type="SAM" id="MobiDB-lite"/>
    </source>
</evidence>
<feature type="transmembrane region" description="Helical" evidence="2">
    <location>
        <begin position="15"/>
        <end position="33"/>
    </location>
</feature>
<feature type="transmembrane region" description="Helical" evidence="2">
    <location>
        <begin position="102"/>
        <end position="123"/>
    </location>
</feature>
<feature type="transmembrane region" description="Helical" evidence="2">
    <location>
        <begin position="219"/>
        <end position="239"/>
    </location>
</feature>
<feature type="transmembrane region" description="Helical" evidence="2">
    <location>
        <begin position="251"/>
        <end position="271"/>
    </location>
</feature>
<evidence type="ECO:0000313" key="4">
    <source>
        <dbReference type="Proteomes" id="UP000278746"/>
    </source>
</evidence>
<reference evidence="3 4" key="1">
    <citation type="submission" date="2018-10" db="EMBL/GenBank/DDBJ databases">
        <title>Bacillus Keqinensis sp. nov., a moderately halophilic bacterium isolated from a saline-alkaline lake.</title>
        <authorList>
            <person name="Wang H."/>
        </authorList>
    </citation>
    <scope>NUCLEOTIDE SEQUENCE [LARGE SCALE GENOMIC DNA]</scope>
    <source>
        <strain evidence="3 4">KQ-3</strain>
    </source>
</reference>
<feature type="transmembrane region" description="Helical" evidence="2">
    <location>
        <begin position="188"/>
        <end position="213"/>
    </location>
</feature>